<sequence>MLAGRGGAALSPTIPTHPLNPRCFAMFPRLPSRETAESTLGGDAGRGAWPQAGPGADGRAASRPGHNELPPTSPSSPPGKDARARAAPFIMRTAAREAQPAPSPSSPAPQRHLADPPGRTACVAPAGLG</sequence>
<evidence type="ECO:0000256" key="1">
    <source>
        <dbReference type="SAM" id="MobiDB-lite"/>
    </source>
</evidence>
<feature type="region of interest" description="Disordered" evidence="1">
    <location>
        <begin position="1"/>
        <end position="129"/>
    </location>
</feature>
<protein>
    <submittedName>
        <fullName evidence="2">Uncharacterized protein</fullName>
    </submittedName>
</protein>
<organism evidence="2 3">
    <name type="scientific">Rangifer tarandus platyrhynchus</name>
    <name type="common">Svalbard reindeer</name>
    <dbReference type="NCBI Taxonomy" id="3082113"/>
    <lineage>
        <taxon>Eukaryota</taxon>
        <taxon>Metazoa</taxon>
        <taxon>Chordata</taxon>
        <taxon>Craniata</taxon>
        <taxon>Vertebrata</taxon>
        <taxon>Euteleostomi</taxon>
        <taxon>Mammalia</taxon>
        <taxon>Eutheria</taxon>
        <taxon>Laurasiatheria</taxon>
        <taxon>Artiodactyla</taxon>
        <taxon>Ruminantia</taxon>
        <taxon>Pecora</taxon>
        <taxon>Cervidae</taxon>
        <taxon>Odocoileinae</taxon>
        <taxon>Rangifer</taxon>
    </lineage>
</organism>
<reference evidence="2" key="1">
    <citation type="submission" date="2023-04" db="EMBL/GenBank/DDBJ databases">
        <authorList>
            <consortium name="ELIXIR-Norway"/>
        </authorList>
    </citation>
    <scope>NUCLEOTIDE SEQUENCE [LARGE SCALE GENOMIC DNA]</scope>
</reference>
<name>A0ABN8ZM91_RANTA</name>
<evidence type="ECO:0000313" key="3">
    <source>
        <dbReference type="Proteomes" id="UP001176941"/>
    </source>
</evidence>
<gene>
    <name evidence="2" type="ORF">MRATA1EN1_LOCUS24014</name>
</gene>
<evidence type="ECO:0000313" key="2">
    <source>
        <dbReference type="EMBL" id="CAI9175052.1"/>
    </source>
</evidence>
<proteinExistence type="predicted"/>
<dbReference type="EMBL" id="OX459940">
    <property type="protein sequence ID" value="CAI9175052.1"/>
    <property type="molecule type" value="Genomic_DNA"/>
</dbReference>
<accession>A0ABN8ZM91</accession>
<keyword evidence="3" id="KW-1185">Reference proteome</keyword>
<dbReference type="Proteomes" id="UP001176941">
    <property type="component" value="Chromosome 4"/>
</dbReference>